<dbReference type="PANTHER" id="PTHR33840:SF1">
    <property type="entry name" value="TLE1 PHOSPHOLIPASE DOMAIN-CONTAINING PROTEIN"/>
    <property type="match status" value="1"/>
</dbReference>
<keyword evidence="2" id="KW-0614">Plasmid</keyword>
<evidence type="ECO:0000259" key="1">
    <source>
        <dbReference type="Pfam" id="PF09994"/>
    </source>
</evidence>
<dbReference type="Pfam" id="PF09994">
    <property type="entry name" value="T6SS_Tle1-like_cat"/>
    <property type="match status" value="1"/>
</dbReference>
<evidence type="ECO:0000313" key="3">
    <source>
        <dbReference type="Proteomes" id="UP001163632"/>
    </source>
</evidence>
<proteinExistence type="predicted"/>
<protein>
    <submittedName>
        <fullName evidence="2">DUF2235 domain-containing protein</fullName>
    </submittedName>
</protein>
<sequence>MVGYLYDYLDKVYQDQWDEKGNYKQKDKPININLDIVGFSRGAASARMFASKVQKIMNSTTNQNNWYGYTQTFKGDTEKRVSRNWIYTKDFLAKCGININFNFMGLWDTVPAYGMEQGNDISDSQAFGMNLDVSNSKFKTIVHAVAMNENRYQFSRRSIYTGESQANSNNGVIQSDGKYRLEKGFLGAHSDIGGGYGEGDLSNVALMWMIKQAQEKGNIKLKNYNQYNKIENPIVHDSVMALKYPVARVAFTPGSQFFWAKDDKQNYEKYRIFNNVNHLSLNWEDTKAFQNPNYKKFDEAQERTEDYMAKNKSAREADYKTMLVNPRVHYHLQGYKYMKEDSLTGLEGILLNNNTILINADDPKKVIQIGDYIDWLNCNYGLNLVNNSEYDSSTGYSHPNMDVCFNSAMKYSFSGK</sequence>
<feature type="domain" description="T6SS Phospholipase effector Tle1-like catalytic" evidence="1">
    <location>
        <begin position="22"/>
        <end position="212"/>
    </location>
</feature>
<organism evidence="2 3">
    <name type="scientific">Moraxella bovis</name>
    <dbReference type="NCBI Taxonomy" id="476"/>
    <lineage>
        <taxon>Bacteria</taxon>
        <taxon>Pseudomonadati</taxon>
        <taxon>Pseudomonadota</taxon>
        <taxon>Gammaproteobacteria</taxon>
        <taxon>Moraxellales</taxon>
        <taxon>Moraxellaceae</taxon>
        <taxon>Moraxella</taxon>
    </lineage>
</organism>
<dbReference type="RefSeq" id="WP_264697430.1">
    <property type="nucleotide sequence ID" value="NZ_CP087831.1"/>
</dbReference>
<dbReference type="InterPro" id="IPR018712">
    <property type="entry name" value="Tle1-like_cat"/>
</dbReference>
<dbReference type="PANTHER" id="PTHR33840">
    <property type="match status" value="1"/>
</dbReference>
<dbReference type="Proteomes" id="UP001163632">
    <property type="component" value="Plasmid unnamed1"/>
</dbReference>
<keyword evidence="3" id="KW-1185">Reference proteome</keyword>
<dbReference type="EMBL" id="CP087831">
    <property type="protein sequence ID" value="UZA04832.1"/>
    <property type="molecule type" value="Genomic_DNA"/>
</dbReference>
<accession>A0ABY6MB63</accession>
<evidence type="ECO:0000313" key="2">
    <source>
        <dbReference type="EMBL" id="UZA04832.1"/>
    </source>
</evidence>
<geneLocation type="plasmid" evidence="2 3">
    <name>unnamed1</name>
</geneLocation>
<reference evidence="2" key="1">
    <citation type="journal article" date="2022" name="BMC Microbiol.">
        <title>Whole genome sequencing of Moraxella bovis strains from North America reveals two genotypes with different genetic determinants.</title>
        <authorList>
            <person name="Wynn E.L."/>
            <person name="Hille M.M."/>
            <person name="Loy J.D."/>
            <person name="Schuller G."/>
            <person name="Kuhn K.L."/>
            <person name="Dickey A.M."/>
            <person name="Bono J.L."/>
            <person name="Clawson M.L."/>
        </authorList>
    </citation>
    <scope>NUCLEOTIDE SEQUENCE</scope>
    <source>
        <strain evidence="2">SAM102599</strain>
    </source>
</reference>
<name>A0ABY6MB63_MORBO</name>
<gene>
    <name evidence="2" type="ORF">LP092_15235</name>
</gene>